<dbReference type="GO" id="GO:0000166">
    <property type="term" value="F:nucleotide binding"/>
    <property type="evidence" value="ECO:0007669"/>
    <property type="project" value="UniProtKB-KW"/>
</dbReference>
<protein>
    <recommendedName>
        <fullName evidence="7">Disease resistance N-terminal domain-containing protein</fullName>
    </recommendedName>
</protein>
<evidence type="ECO:0000259" key="7">
    <source>
        <dbReference type="Pfam" id="PF18052"/>
    </source>
</evidence>
<keyword evidence="9" id="KW-1185">Reference proteome</keyword>
<evidence type="ECO:0000313" key="8">
    <source>
        <dbReference type="EMBL" id="WVZ61660.1"/>
    </source>
</evidence>
<dbReference type="InterPro" id="IPR041118">
    <property type="entry name" value="Rx_N"/>
</dbReference>
<feature type="region of interest" description="Disordered" evidence="6">
    <location>
        <begin position="393"/>
        <end position="419"/>
    </location>
</feature>
<dbReference type="EMBL" id="CP144747">
    <property type="protein sequence ID" value="WVZ61660.1"/>
    <property type="molecule type" value="Genomic_DNA"/>
</dbReference>
<evidence type="ECO:0000313" key="9">
    <source>
        <dbReference type="Proteomes" id="UP001341281"/>
    </source>
</evidence>
<dbReference type="PANTHER" id="PTHR33377:SF31">
    <property type="entry name" value="RX N-TERMINAL DOMAIN-CONTAINING PROTEIN"/>
    <property type="match status" value="1"/>
</dbReference>
<evidence type="ECO:0000256" key="2">
    <source>
        <dbReference type="ARBA" id="ARBA00022614"/>
    </source>
</evidence>
<dbReference type="AlphaFoldDB" id="A0AAQ3WHL3"/>
<keyword evidence="2" id="KW-0433">Leucine-rich repeat</keyword>
<dbReference type="Proteomes" id="UP001341281">
    <property type="component" value="Chromosome 03"/>
</dbReference>
<organism evidence="8 9">
    <name type="scientific">Paspalum notatum var. saurae</name>
    <dbReference type="NCBI Taxonomy" id="547442"/>
    <lineage>
        <taxon>Eukaryota</taxon>
        <taxon>Viridiplantae</taxon>
        <taxon>Streptophyta</taxon>
        <taxon>Embryophyta</taxon>
        <taxon>Tracheophyta</taxon>
        <taxon>Spermatophyta</taxon>
        <taxon>Magnoliopsida</taxon>
        <taxon>Liliopsida</taxon>
        <taxon>Poales</taxon>
        <taxon>Poaceae</taxon>
        <taxon>PACMAD clade</taxon>
        <taxon>Panicoideae</taxon>
        <taxon>Andropogonodae</taxon>
        <taxon>Paspaleae</taxon>
        <taxon>Paspalinae</taxon>
        <taxon>Paspalum</taxon>
    </lineage>
</organism>
<reference evidence="8 9" key="1">
    <citation type="submission" date="2024-02" db="EMBL/GenBank/DDBJ databases">
        <title>High-quality chromosome-scale genome assembly of Pensacola bahiagrass (Paspalum notatum Flugge var. saurae).</title>
        <authorList>
            <person name="Vega J.M."/>
            <person name="Podio M."/>
            <person name="Orjuela J."/>
            <person name="Siena L.A."/>
            <person name="Pessino S.C."/>
            <person name="Combes M.C."/>
            <person name="Mariac C."/>
            <person name="Albertini E."/>
            <person name="Pupilli F."/>
            <person name="Ortiz J.P.A."/>
            <person name="Leblanc O."/>
        </authorList>
    </citation>
    <scope>NUCLEOTIDE SEQUENCE [LARGE SCALE GENOMIC DNA]</scope>
    <source>
        <strain evidence="8">R1</strain>
        <tissue evidence="8">Leaf</tissue>
    </source>
</reference>
<name>A0AAQ3WHL3_PASNO</name>
<keyword evidence="4" id="KW-0547">Nucleotide-binding</keyword>
<evidence type="ECO:0000256" key="5">
    <source>
        <dbReference type="ARBA" id="ARBA00022821"/>
    </source>
</evidence>
<evidence type="ECO:0000256" key="1">
    <source>
        <dbReference type="ARBA" id="ARBA00008894"/>
    </source>
</evidence>
<feature type="compositionally biased region" description="Low complexity" evidence="6">
    <location>
        <begin position="524"/>
        <end position="543"/>
    </location>
</feature>
<feature type="region of interest" description="Disordered" evidence="6">
    <location>
        <begin position="286"/>
        <end position="359"/>
    </location>
</feature>
<dbReference type="SMART" id="SM01157">
    <property type="entry name" value="DUF1719"/>
    <property type="match status" value="1"/>
</dbReference>
<dbReference type="PANTHER" id="PTHR33377">
    <property type="entry name" value="OS10G0134700 PROTEIN-RELATED"/>
    <property type="match status" value="1"/>
</dbReference>
<dbReference type="GO" id="GO:0006952">
    <property type="term" value="P:defense response"/>
    <property type="evidence" value="ECO:0007669"/>
    <property type="project" value="UniProtKB-KW"/>
</dbReference>
<feature type="compositionally biased region" description="Pro residues" evidence="6">
    <location>
        <begin position="399"/>
        <end position="408"/>
    </location>
</feature>
<dbReference type="Pfam" id="PF18052">
    <property type="entry name" value="Rx_N"/>
    <property type="match status" value="1"/>
</dbReference>
<evidence type="ECO:0000256" key="6">
    <source>
        <dbReference type="SAM" id="MobiDB-lite"/>
    </source>
</evidence>
<keyword evidence="5" id="KW-0611">Plant defense</keyword>
<evidence type="ECO:0000256" key="4">
    <source>
        <dbReference type="ARBA" id="ARBA00022741"/>
    </source>
</evidence>
<evidence type="ECO:0000256" key="3">
    <source>
        <dbReference type="ARBA" id="ARBA00022737"/>
    </source>
</evidence>
<dbReference type="InterPro" id="IPR013181">
    <property type="entry name" value="DUF1719"/>
</dbReference>
<accession>A0AAQ3WHL3</accession>
<feature type="domain" description="Disease resistance N-terminal" evidence="7">
    <location>
        <begin position="15"/>
        <end position="102"/>
    </location>
</feature>
<comment type="similarity">
    <text evidence="1">Belongs to the disease resistance NB-LRR family.</text>
</comment>
<feature type="region of interest" description="Disordered" evidence="6">
    <location>
        <begin position="508"/>
        <end position="560"/>
    </location>
</feature>
<sequence length="746" mass="83610">MEDGKDGRENSSAVVQETVSQVISNLVQKYVEKEESNANRNLERLEMAHIRLEASLETSDKWQITDTSLLRWRRKLKRVAQECDDTLHKCKQRILEDKHVEHEVQNSSLPNRIIHATKSFVSSIFNRNDNGLIRPIVQRFEWYADGASEFLRFIELGGTPHRRMPFNSITRNLLSGKELYHNIFRGNEYPLLQLWLLPKRTSEHGRETNLVFLKKDIYFGMIVQLSESTDIFGIAGPTLSNPKACPAQIETESSLLSFHLLFFPIQRWLICPIPVAPLAASQEGRRCRRDGRAGGPPPLAAPAGGKPAQEGRRPRLSRRRPLSLTPHAPLVAPAVGPQAHLAEREREVPGERALDRGEREARRIAASQGRVGVAADAGGWRVSLGPQPLTHAPIWSTPAPSPVVPFPRPSRRRSAPRRPPCLLQTAPSASAARWWCKPGRDLLSEVVHLPYYCQEVVHLPSTMDNTNNVGHEDLRFNFDDDDILLNENPAPRPSGVNSLLNKEHVQSLTGMGSSNDEDLEFHLGGSDDSSLGDGDTSSSSNSSANREHDGGGVQNDATEDGMDRLDNAAFSKMAEDAEMNSSVHEFWDIINKTFASEEEAYHFYNNYARDKGFGVRKQKVRRSKRYEGYGEVGIVRKDAYNFCSRYKRRRIEKGDAMAALGLMQRRQRKPFSPPCNLRTLSAVPHAMAIYNHCHGTPPLTIIQPDSVNGSRLNALRRSAEPRSNLAHGSYTGDPGWYASHEDVHDA</sequence>
<dbReference type="Pfam" id="PF08224">
    <property type="entry name" value="DUF1719"/>
    <property type="match status" value="1"/>
</dbReference>
<gene>
    <name evidence="8" type="ORF">U9M48_011498</name>
</gene>
<feature type="compositionally biased region" description="Basic and acidic residues" evidence="6">
    <location>
        <begin position="341"/>
        <end position="359"/>
    </location>
</feature>
<keyword evidence="3" id="KW-0677">Repeat</keyword>
<proteinExistence type="inferred from homology"/>